<gene>
    <name evidence="3" type="ORF">C3744_29715</name>
</gene>
<evidence type="ECO:0000313" key="4">
    <source>
        <dbReference type="Proteomes" id="UP000256519"/>
    </source>
</evidence>
<dbReference type="SMART" id="SM00418">
    <property type="entry name" value="HTH_ARSR"/>
    <property type="match status" value="1"/>
</dbReference>
<feature type="domain" description="HTH arsR-type" evidence="2">
    <location>
        <begin position="1"/>
        <end position="111"/>
    </location>
</feature>
<keyword evidence="1" id="KW-0238">DNA-binding</keyword>
<dbReference type="InterPro" id="IPR036388">
    <property type="entry name" value="WH-like_DNA-bd_sf"/>
</dbReference>
<proteinExistence type="predicted"/>
<accession>A0A3D8WTI7</accession>
<dbReference type="InterPro" id="IPR001845">
    <property type="entry name" value="HTH_ArsR_DNA-bd_dom"/>
</dbReference>
<protein>
    <recommendedName>
        <fullName evidence="2">HTH arsR-type domain-containing protein</fullName>
    </recommendedName>
</protein>
<dbReference type="PROSITE" id="PS50987">
    <property type="entry name" value="HTH_ARSR_2"/>
    <property type="match status" value="1"/>
</dbReference>
<dbReference type="AlphaFoldDB" id="A0A3D8WTI7"/>
<comment type="caution">
    <text evidence="3">The sequence shown here is derived from an EMBL/GenBank/DDBJ whole genome shotgun (WGS) entry which is preliminary data.</text>
</comment>
<dbReference type="GO" id="GO:0003677">
    <property type="term" value="F:DNA binding"/>
    <property type="evidence" value="ECO:0007669"/>
    <property type="project" value="UniProtKB-KW"/>
</dbReference>
<dbReference type="GO" id="GO:0003700">
    <property type="term" value="F:DNA-binding transcription factor activity"/>
    <property type="evidence" value="ECO:0007669"/>
    <property type="project" value="InterPro"/>
</dbReference>
<dbReference type="EMBL" id="PQWM01000082">
    <property type="protein sequence ID" value="RDZ05429.1"/>
    <property type="molecule type" value="Genomic_DNA"/>
</dbReference>
<dbReference type="Gene3D" id="1.10.10.10">
    <property type="entry name" value="Winged helix-like DNA-binding domain superfamily/Winged helix DNA-binding domain"/>
    <property type="match status" value="1"/>
</dbReference>
<sequence length="111" mass="13250">MIKNSHVTDTFRVLQDPIRIRIIEMLQFDRERREFLPDTFEAKGGFCPMDILTILNEEGINISNTKLSYHLKELKRNDLINLVKEGKRYFYLFNKDGLEVILSWIKNVMEE</sequence>
<name>A0A3D8WTI7_PRIMG</name>
<evidence type="ECO:0000313" key="3">
    <source>
        <dbReference type="EMBL" id="RDZ05429.1"/>
    </source>
</evidence>
<evidence type="ECO:0000256" key="1">
    <source>
        <dbReference type="ARBA" id="ARBA00023125"/>
    </source>
</evidence>
<dbReference type="CDD" id="cd00090">
    <property type="entry name" value="HTH_ARSR"/>
    <property type="match status" value="1"/>
</dbReference>
<reference evidence="3 4" key="1">
    <citation type="journal article" date="2018" name="Appl. Environ. Microbiol.">
        <title>Antimicrobial susceptibility testing and tentative epidemiological cut-off values of five Bacillus species relevant for use as animal feed additives or for plant protection.</title>
        <authorList>
            <person name="Agerso Y."/>
            <person name="Stuer-Lauridsen B."/>
            <person name="Bjerre K."/>
            <person name="Jensen M.G."/>
            <person name="Johansen E."/>
            <person name="Bennedsen M."/>
            <person name="Brockmann E."/>
            <person name="Nielsen B."/>
        </authorList>
    </citation>
    <scope>NUCLEOTIDE SEQUENCE [LARGE SCALE GENOMIC DNA]</scope>
    <source>
        <strain evidence="3 4">CHCC20162</strain>
    </source>
</reference>
<dbReference type="InterPro" id="IPR011991">
    <property type="entry name" value="ArsR-like_HTH"/>
</dbReference>
<dbReference type="Proteomes" id="UP000256519">
    <property type="component" value="Unassembled WGS sequence"/>
</dbReference>
<dbReference type="InterPro" id="IPR036390">
    <property type="entry name" value="WH_DNA-bd_sf"/>
</dbReference>
<evidence type="ECO:0000259" key="2">
    <source>
        <dbReference type="PROSITE" id="PS50987"/>
    </source>
</evidence>
<dbReference type="SUPFAM" id="SSF46785">
    <property type="entry name" value="Winged helix' DNA-binding domain"/>
    <property type="match status" value="1"/>
</dbReference>
<organism evidence="3 4">
    <name type="scientific">Priestia megaterium</name>
    <name type="common">Bacillus megaterium</name>
    <dbReference type="NCBI Taxonomy" id="1404"/>
    <lineage>
        <taxon>Bacteria</taxon>
        <taxon>Bacillati</taxon>
        <taxon>Bacillota</taxon>
        <taxon>Bacilli</taxon>
        <taxon>Bacillales</taxon>
        <taxon>Bacillaceae</taxon>
        <taxon>Priestia</taxon>
    </lineage>
</organism>